<dbReference type="AlphaFoldDB" id="A0A9D4LLH4"/>
<keyword evidence="2" id="KW-1185">Reference proteome</keyword>
<sequence>MADPYDRFLNNPRPRLPYRARPQSQAIEYEHKRQMYDVPKFDEPLAEPVYRVTVIYEDPRPITIERPYIVLTEPWLEDLHDRYAAQELPNATSYRGFSNDDEELPVHPIFKRKNSGEPVMVDDLPGYIIRTGHYVAMHLDQKSEYLTGRNQYRRSNLTQWKREHLDHVLYHGNNRVTEIYGDSRTGGITTHVYR</sequence>
<comment type="caution">
    <text evidence="1">The sequence shown here is derived from an EMBL/GenBank/DDBJ whole genome shotgun (WGS) entry which is preliminary data.</text>
</comment>
<proteinExistence type="predicted"/>
<dbReference type="Proteomes" id="UP000828390">
    <property type="component" value="Unassembled WGS sequence"/>
</dbReference>
<gene>
    <name evidence="1" type="ORF">DPMN_022967</name>
</gene>
<evidence type="ECO:0000313" key="2">
    <source>
        <dbReference type="Proteomes" id="UP000828390"/>
    </source>
</evidence>
<reference evidence="1" key="2">
    <citation type="submission" date="2020-11" db="EMBL/GenBank/DDBJ databases">
        <authorList>
            <person name="McCartney M.A."/>
            <person name="Auch B."/>
            <person name="Kono T."/>
            <person name="Mallez S."/>
            <person name="Becker A."/>
            <person name="Gohl D.M."/>
            <person name="Silverstein K.A.T."/>
            <person name="Koren S."/>
            <person name="Bechman K.B."/>
            <person name="Herman A."/>
            <person name="Abrahante J.E."/>
            <person name="Garbe J."/>
        </authorList>
    </citation>
    <scope>NUCLEOTIDE SEQUENCE</scope>
    <source>
        <strain evidence="1">Duluth1</strain>
        <tissue evidence="1">Whole animal</tissue>
    </source>
</reference>
<protein>
    <submittedName>
        <fullName evidence="1">Uncharacterized protein</fullName>
    </submittedName>
</protein>
<dbReference type="EMBL" id="JAIWYP010000002">
    <property type="protein sequence ID" value="KAH3860074.1"/>
    <property type="molecule type" value="Genomic_DNA"/>
</dbReference>
<name>A0A9D4LLH4_DREPO</name>
<reference evidence="1" key="1">
    <citation type="journal article" date="2019" name="bioRxiv">
        <title>The Genome of the Zebra Mussel, Dreissena polymorpha: A Resource for Invasive Species Research.</title>
        <authorList>
            <person name="McCartney M.A."/>
            <person name="Auch B."/>
            <person name="Kono T."/>
            <person name="Mallez S."/>
            <person name="Zhang Y."/>
            <person name="Obille A."/>
            <person name="Becker A."/>
            <person name="Abrahante J.E."/>
            <person name="Garbe J."/>
            <person name="Badalamenti J.P."/>
            <person name="Herman A."/>
            <person name="Mangelson H."/>
            <person name="Liachko I."/>
            <person name="Sullivan S."/>
            <person name="Sone E.D."/>
            <person name="Koren S."/>
            <person name="Silverstein K.A.T."/>
            <person name="Beckman K.B."/>
            <person name="Gohl D.M."/>
        </authorList>
    </citation>
    <scope>NUCLEOTIDE SEQUENCE</scope>
    <source>
        <strain evidence="1">Duluth1</strain>
        <tissue evidence="1">Whole animal</tissue>
    </source>
</reference>
<accession>A0A9D4LLH4</accession>
<organism evidence="1 2">
    <name type="scientific">Dreissena polymorpha</name>
    <name type="common">Zebra mussel</name>
    <name type="synonym">Mytilus polymorpha</name>
    <dbReference type="NCBI Taxonomy" id="45954"/>
    <lineage>
        <taxon>Eukaryota</taxon>
        <taxon>Metazoa</taxon>
        <taxon>Spiralia</taxon>
        <taxon>Lophotrochozoa</taxon>
        <taxon>Mollusca</taxon>
        <taxon>Bivalvia</taxon>
        <taxon>Autobranchia</taxon>
        <taxon>Heteroconchia</taxon>
        <taxon>Euheterodonta</taxon>
        <taxon>Imparidentia</taxon>
        <taxon>Neoheterodontei</taxon>
        <taxon>Myida</taxon>
        <taxon>Dreissenoidea</taxon>
        <taxon>Dreissenidae</taxon>
        <taxon>Dreissena</taxon>
    </lineage>
</organism>
<evidence type="ECO:0000313" key="1">
    <source>
        <dbReference type="EMBL" id="KAH3860074.1"/>
    </source>
</evidence>